<evidence type="ECO:0000256" key="5">
    <source>
        <dbReference type="ARBA" id="ARBA00022989"/>
    </source>
</evidence>
<name>A0A6J6JT75_9ZZZZ</name>
<evidence type="ECO:0000256" key="4">
    <source>
        <dbReference type="ARBA" id="ARBA00022692"/>
    </source>
</evidence>
<dbReference type="AlphaFoldDB" id="A0A6J6JT75"/>
<proteinExistence type="predicted"/>
<sequence>MRPRNSRLLQISAVLGSAGNSAVHVAVPWLVLETTGSSAQAGIVLGISGLSVIFTAPIIGGVIAVLGSRRVSMWSDLISATSVILFPIANGTVGLNFLWLLLIAIFGAMFDPAGATARKSMIQRVASEEELSLEKFNGQFEASSITGTIAGPAGAALLIGLVGLNTTFIIITFAFVLASATVRLIRVDTTSESPTQKATVSNVMHETRTGMSVLWRDKPLLSLVGLYTMLTAIYMPVETIVLSRHFKDLDQPHVLGFILSSMSIGIVIGALQFHRVIAHMSPPTLVMTSMSGIGLVVCAMALLPNALWFVGLGLALGLVFGPVSPMSNFLVQRRVPENLHGPVFGTLFSLTHVVQPVGTLALGLIIESVSVPLTLLVIGLLFISVTLLVGLLGPMKHLTTEMGSSGPSVSNND</sequence>
<dbReference type="GO" id="GO:0005886">
    <property type="term" value="C:plasma membrane"/>
    <property type="evidence" value="ECO:0007669"/>
    <property type="project" value="UniProtKB-SubCell"/>
</dbReference>
<organism evidence="8">
    <name type="scientific">freshwater metagenome</name>
    <dbReference type="NCBI Taxonomy" id="449393"/>
    <lineage>
        <taxon>unclassified sequences</taxon>
        <taxon>metagenomes</taxon>
        <taxon>ecological metagenomes</taxon>
    </lineage>
</organism>
<keyword evidence="4 7" id="KW-0812">Transmembrane</keyword>
<protein>
    <submittedName>
        <fullName evidence="8">Unannotated protein</fullName>
    </submittedName>
</protein>
<evidence type="ECO:0000256" key="7">
    <source>
        <dbReference type="SAM" id="Phobius"/>
    </source>
</evidence>
<evidence type="ECO:0000256" key="3">
    <source>
        <dbReference type="ARBA" id="ARBA00022475"/>
    </source>
</evidence>
<dbReference type="Pfam" id="PF07690">
    <property type="entry name" value="MFS_1"/>
    <property type="match status" value="1"/>
</dbReference>
<keyword evidence="5 7" id="KW-1133">Transmembrane helix</keyword>
<dbReference type="PANTHER" id="PTHR23513">
    <property type="entry name" value="INTEGRAL MEMBRANE EFFLUX PROTEIN-RELATED"/>
    <property type="match status" value="1"/>
</dbReference>
<keyword evidence="2" id="KW-0813">Transport</keyword>
<dbReference type="InterPro" id="IPR036259">
    <property type="entry name" value="MFS_trans_sf"/>
</dbReference>
<feature type="transmembrane region" description="Helical" evidence="7">
    <location>
        <begin position="309"/>
        <end position="331"/>
    </location>
</feature>
<gene>
    <name evidence="8" type="ORF">UFOPK2169_00037</name>
</gene>
<feature type="transmembrane region" description="Helical" evidence="7">
    <location>
        <begin position="153"/>
        <end position="177"/>
    </location>
</feature>
<feature type="transmembrane region" description="Helical" evidence="7">
    <location>
        <begin position="285"/>
        <end position="303"/>
    </location>
</feature>
<dbReference type="CDD" id="cd06173">
    <property type="entry name" value="MFS_MefA_like"/>
    <property type="match status" value="1"/>
</dbReference>
<feature type="transmembrane region" description="Helical" evidence="7">
    <location>
        <begin position="372"/>
        <end position="392"/>
    </location>
</feature>
<evidence type="ECO:0000256" key="1">
    <source>
        <dbReference type="ARBA" id="ARBA00004651"/>
    </source>
</evidence>
<reference evidence="8" key="1">
    <citation type="submission" date="2020-05" db="EMBL/GenBank/DDBJ databases">
        <authorList>
            <person name="Chiriac C."/>
            <person name="Salcher M."/>
            <person name="Ghai R."/>
            <person name="Kavagutti S V."/>
        </authorList>
    </citation>
    <scope>NUCLEOTIDE SEQUENCE</scope>
</reference>
<comment type="subcellular location">
    <subcellularLocation>
        <location evidence="1">Cell membrane</location>
        <topology evidence="1">Multi-pass membrane protein</topology>
    </subcellularLocation>
</comment>
<feature type="transmembrane region" description="Helical" evidence="7">
    <location>
        <begin position="254"/>
        <end position="273"/>
    </location>
</feature>
<dbReference type="EMBL" id="CAEZWE010000001">
    <property type="protein sequence ID" value="CAB4640640.1"/>
    <property type="molecule type" value="Genomic_DNA"/>
</dbReference>
<feature type="transmembrane region" description="Helical" evidence="7">
    <location>
        <begin position="220"/>
        <end position="242"/>
    </location>
</feature>
<keyword evidence="6 7" id="KW-0472">Membrane</keyword>
<accession>A0A6J6JT75</accession>
<feature type="transmembrane region" description="Helical" evidence="7">
    <location>
        <begin position="343"/>
        <end position="366"/>
    </location>
</feature>
<feature type="transmembrane region" description="Helical" evidence="7">
    <location>
        <begin position="41"/>
        <end position="65"/>
    </location>
</feature>
<dbReference type="GO" id="GO:0022857">
    <property type="term" value="F:transmembrane transporter activity"/>
    <property type="evidence" value="ECO:0007669"/>
    <property type="project" value="InterPro"/>
</dbReference>
<dbReference type="InterPro" id="IPR011701">
    <property type="entry name" value="MFS"/>
</dbReference>
<evidence type="ECO:0000313" key="8">
    <source>
        <dbReference type="EMBL" id="CAB4640640.1"/>
    </source>
</evidence>
<dbReference type="PANTHER" id="PTHR23513:SF9">
    <property type="entry name" value="ENTEROBACTIN EXPORTER ENTS"/>
    <property type="match status" value="1"/>
</dbReference>
<keyword evidence="3" id="KW-1003">Cell membrane</keyword>
<dbReference type="Gene3D" id="1.20.1250.20">
    <property type="entry name" value="MFS general substrate transporter like domains"/>
    <property type="match status" value="1"/>
</dbReference>
<dbReference type="SUPFAM" id="SSF103473">
    <property type="entry name" value="MFS general substrate transporter"/>
    <property type="match status" value="1"/>
</dbReference>
<evidence type="ECO:0000256" key="6">
    <source>
        <dbReference type="ARBA" id="ARBA00023136"/>
    </source>
</evidence>
<feature type="transmembrane region" description="Helical" evidence="7">
    <location>
        <begin position="77"/>
        <end position="110"/>
    </location>
</feature>
<evidence type="ECO:0000256" key="2">
    <source>
        <dbReference type="ARBA" id="ARBA00022448"/>
    </source>
</evidence>